<protein>
    <submittedName>
        <fullName evidence="2">Uncharacterized protein</fullName>
    </submittedName>
</protein>
<keyword evidence="1" id="KW-1185">Reference proteome</keyword>
<sequence>MHGFLHSGKHRFAETLSKDLFITLSLVLFDSALSVLSNDIWTNWETVTYLESKIVLNFNLRKNIFPRSI</sequence>
<accession>A0A914MBM6</accession>
<reference evidence="2" key="1">
    <citation type="submission" date="2022-11" db="UniProtKB">
        <authorList>
            <consortium name="WormBaseParasite"/>
        </authorList>
    </citation>
    <scope>IDENTIFICATION</scope>
</reference>
<evidence type="ECO:0000313" key="1">
    <source>
        <dbReference type="Proteomes" id="UP000887563"/>
    </source>
</evidence>
<organism evidence="1 2">
    <name type="scientific">Meloidogyne incognita</name>
    <name type="common">Southern root-knot nematode worm</name>
    <name type="synonym">Oxyuris incognita</name>
    <dbReference type="NCBI Taxonomy" id="6306"/>
    <lineage>
        <taxon>Eukaryota</taxon>
        <taxon>Metazoa</taxon>
        <taxon>Ecdysozoa</taxon>
        <taxon>Nematoda</taxon>
        <taxon>Chromadorea</taxon>
        <taxon>Rhabditida</taxon>
        <taxon>Tylenchina</taxon>
        <taxon>Tylenchomorpha</taxon>
        <taxon>Tylenchoidea</taxon>
        <taxon>Meloidogynidae</taxon>
        <taxon>Meloidogyninae</taxon>
        <taxon>Meloidogyne</taxon>
        <taxon>Meloidogyne incognita group</taxon>
    </lineage>
</organism>
<evidence type="ECO:0000313" key="2">
    <source>
        <dbReference type="WBParaSite" id="Minc3s01588g24939"/>
    </source>
</evidence>
<dbReference type="WBParaSite" id="Minc3s01588g24939">
    <property type="protein sequence ID" value="Minc3s01588g24939"/>
    <property type="gene ID" value="Minc3s01588g24939"/>
</dbReference>
<proteinExistence type="predicted"/>
<dbReference type="AlphaFoldDB" id="A0A914MBM6"/>
<name>A0A914MBM6_MELIC</name>
<dbReference type="Proteomes" id="UP000887563">
    <property type="component" value="Unplaced"/>
</dbReference>